<accession>A0A8S3K2T5</accession>
<dbReference type="EMBL" id="CAJOBI010357254">
    <property type="protein sequence ID" value="CAF5224535.1"/>
    <property type="molecule type" value="Genomic_DNA"/>
</dbReference>
<gene>
    <name evidence="1" type="ORF">SMN809_LOCUS83847</name>
</gene>
<evidence type="ECO:0000313" key="1">
    <source>
        <dbReference type="EMBL" id="CAF5224535.1"/>
    </source>
</evidence>
<sequence length="124" mass="14873">ILNFSPLDIDMDRHCSGRLCNKCGKCCDWVDSSYDKGDGQWIRNWKNWNLEDWERWENHRLWNNFQRRDNAKCRYSAVDPHCHYTGLIYRDIGCATCLCDTIFEAKWRNNTATSSTRINMYSNY</sequence>
<name>A0A8S3K2T5_9BILA</name>
<dbReference type="Proteomes" id="UP000676336">
    <property type="component" value="Unassembled WGS sequence"/>
</dbReference>
<protein>
    <submittedName>
        <fullName evidence="1">Uncharacterized protein</fullName>
    </submittedName>
</protein>
<feature type="non-terminal residue" evidence="1">
    <location>
        <position position="1"/>
    </location>
</feature>
<proteinExistence type="predicted"/>
<evidence type="ECO:0000313" key="2">
    <source>
        <dbReference type="Proteomes" id="UP000676336"/>
    </source>
</evidence>
<dbReference type="AlphaFoldDB" id="A0A8S3K2T5"/>
<organism evidence="1 2">
    <name type="scientific">Rotaria magnacalcarata</name>
    <dbReference type="NCBI Taxonomy" id="392030"/>
    <lineage>
        <taxon>Eukaryota</taxon>
        <taxon>Metazoa</taxon>
        <taxon>Spiralia</taxon>
        <taxon>Gnathifera</taxon>
        <taxon>Rotifera</taxon>
        <taxon>Eurotatoria</taxon>
        <taxon>Bdelloidea</taxon>
        <taxon>Philodinida</taxon>
        <taxon>Philodinidae</taxon>
        <taxon>Rotaria</taxon>
    </lineage>
</organism>
<comment type="caution">
    <text evidence="1">The sequence shown here is derived from an EMBL/GenBank/DDBJ whole genome shotgun (WGS) entry which is preliminary data.</text>
</comment>
<reference evidence="1" key="1">
    <citation type="submission" date="2021-02" db="EMBL/GenBank/DDBJ databases">
        <authorList>
            <person name="Nowell W R."/>
        </authorList>
    </citation>
    <scope>NUCLEOTIDE SEQUENCE</scope>
</reference>